<dbReference type="PROSITE" id="PS00671">
    <property type="entry name" value="D_2_HYDROXYACID_DH_3"/>
    <property type="match status" value="1"/>
</dbReference>
<organism evidence="6">
    <name type="scientific">gut metagenome</name>
    <dbReference type="NCBI Taxonomy" id="749906"/>
    <lineage>
        <taxon>unclassified sequences</taxon>
        <taxon>metagenomes</taxon>
        <taxon>organismal metagenomes</taxon>
    </lineage>
</organism>
<dbReference type="PROSITE" id="PS00670">
    <property type="entry name" value="D_2_HYDROXYACID_DH_2"/>
    <property type="match status" value="1"/>
</dbReference>
<dbReference type="InterPro" id="IPR006139">
    <property type="entry name" value="D-isomer_2_OHA_DH_cat_dom"/>
</dbReference>
<evidence type="ECO:0000256" key="1">
    <source>
        <dbReference type="ARBA" id="ARBA00005854"/>
    </source>
</evidence>
<comment type="caution">
    <text evidence="6">The sequence shown here is derived from an EMBL/GenBank/DDBJ whole genome shotgun (WGS) entry which is preliminary data.</text>
</comment>
<dbReference type="SUPFAM" id="SSF52283">
    <property type="entry name" value="Formate/glycerate dehydrogenase catalytic domain-like"/>
    <property type="match status" value="1"/>
</dbReference>
<evidence type="ECO:0000256" key="2">
    <source>
        <dbReference type="ARBA" id="ARBA00023002"/>
    </source>
</evidence>
<gene>
    <name evidence="6" type="ORF">EVA_03926</name>
</gene>
<dbReference type="AlphaFoldDB" id="J9GKS6"/>
<reference evidence="6" key="1">
    <citation type="journal article" date="2012" name="PLoS ONE">
        <title>Gene sets for utilization of primary and secondary nutrition supplies in the distal gut of endangered iberian lynx.</title>
        <authorList>
            <person name="Alcaide M."/>
            <person name="Messina E."/>
            <person name="Richter M."/>
            <person name="Bargiela R."/>
            <person name="Peplies J."/>
            <person name="Huws S.A."/>
            <person name="Newbold C.J."/>
            <person name="Golyshin P.N."/>
            <person name="Simon M.A."/>
            <person name="Lopez G."/>
            <person name="Yakimov M.M."/>
            <person name="Ferrer M."/>
        </authorList>
    </citation>
    <scope>NUCLEOTIDE SEQUENCE</scope>
</reference>
<dbReference type="InterPro" id="IPR006140">
    <property type="entry name" value="D-isomer_DH_NAD-bd"/>
</dbReference>
<dbReference type="EMBL" id="AMCI01000744">
    <property type="protein sequence ID" value="EJX07964.1"/>
    <property type="molecule type" value="Genomic_DNA"/>
</dbReference>
<dbReference type="GO" id="GO:0016616">
    <property type="term" value="F:oxidoreductase activity, acting on the CH-OH group of donors, NAD or NADP as acceptor"/>
    <property type="evidence" value="ECO:0007669"/>
    <property type="project" value="InterPro"/>
</dbReference>
<evidence type="ECO:0000259" key="5">
    <source>
        <dbReference type="Pfam" id="PF02826"/>
    </source>
</evidence>
<feature type="domain" description="D-isomer specific 2-hydroxyacid dehydrogenase NAD-binding" evidence="5">
    <location>
        <begin position="117"/>
        <end position="296"/>
    </location>
</feature>
<keyword evidence="3" id="KW-0520">NAD</keyword>
<proteinExistence type="inferred from homology"/>
<dbReference type="CDD" id="cd12162">
    <property type="entry name" value="2-Hacid_dh_4"/>
    <property type="match status" value="1"/>
</dbReference>
<evidence type="ECO:0000256" key="3">
    <source>
        <dbReference type="ARBA" id="ARBA00023027"/>
    </source>
</evidence>
<sequence>MKETAMVYEGKVVFLDSFTLNPGDLDWGELKGCPGMVCYDRTSPEEVVERIGDAHVVITNKTRITETVMQQLPQLQLICVAATGYDVVDVAAASRCGITVCNCAGYSTQAVAQMAVAHLLEVTNHVGHYTREVCAERKWTESADFCFWDAPLMELEGLKVAIVGWGNIGKAVADRLRPFGVKLYTVSSKSADQLPADVCKLPVEEAFAQCDVISLNCPLHAGNAGFVNAELLAQTREGLILINTARGGLIDEAAVAAALRSGRLRAYCCDVLAKEPAAADNPLLTAPHVFMTPHIAWASPGARQRIIRILADNIRSYWAGQPQNVVNK</sequence>
<dbReference type="Pfam" id="PF00389">
    <property type="entry name" value="2-Hacid_dh"/>
    <property type="match status" value="1"/>
</dbReference>
<protein>
    <submittedName>
        <fullName evidence="6">Glycerate dehydrogenase</fullName>
    </submittedName>
</protein>
<dbReference type="Gene3D" id="3.40.50.720">
    <property type="entry name" value="NAD(P)-binding Rossmann-like Domain"/>
    <property type="match status" value="2"/>
</dbReference>
<dbReference type="InterPro" id="IPR029753">
    <property type="entry name" value="D-isomer_DH_CS"/>
</dbReference>
<evidence type="ECO:0000313" key="6">
    <source>
        <dbReference type="EMBL" id="EJX07964.1"/>
    </source>
</evidence>
<dbReference type="PANTHER" id="PTHR43761">
    <property type="entry name" value="D-ISOMER SPECIFIC 2-HYDROXYACID DEHYDROGENASE FAMILY PROTEIN (AFU_ORTHOLOGUE AFUA_1G13630)"/>
    <property type="match status" value="1"/>
</dbReference>
<feature type="domain" description="D-isomer specific 2-hydroxyacid dehydrogenase catalytic" evidence="4">
    <location>
        <begin position="33"/>
        <end position="327"/>
    </location>
</feature>
<dbReference type="InterPro" id="IPR050418">
    <property type="entry name" value="D-iso_2-hydroxyacid_DH_PdxB"/>
</dbReference>
<dbReference type="SUPFAM" id="SSF51735">
    <property type="entry name" value="NAD(P)-binding Rossmann-fold domains"/>
    <property type="match status" value="1"/>
</dbReference>
<accession>J9GKS6</accession>
<dbReference type="PANTHER" id="PTHR43761:SF1">
    <property type="entry name" value="D-ISOMER SPECIFIC 2-HYDROXYACID DEHYDROGENASE CATALYTIC DOMAIN-CONTAINING PROTEIN-RELATED"/>
    <property type="match status" value="1"/>
</dbReference>
<keyword evidence="2" id="KW-0560">Oxidoreductase</keyword>
<evidence type="ECO:0000259" key="4">
    <source>
        <dbReference type="Pfam" id="PF00389"/>
    </source>
</evidence>
<dbReference type="InterPro" id="IPR036291">
    <property type="entry name" value="NAD(P)-bd_dom_sf"/>
</dbReference>
<dbReference type="GO" id="GO:0051287">
    <property type="term" value="F:NAD binding"/>
    <property type="evidence" value="ECO:0007669"/>
    <property type="project" value="InterPro"/>
</dbReference>
<comment type="similarity">
    <text evidence="1">Belongs to the D-isomer specific 2-hydroxyacid dehydrogenase family.</text>
</comment>
<dbReference type="Pfam" id="PF02826">
    <property type="entry name" value="2-Hacid_dh_C"/>
    <property type="match status" value="1"/>
</dbReference>
<name>J9GKS6_9ZZZZ</name>